<comment type="caution">
    <text evidence="1">The sequence shown here is derived from an EMBL/GenBank/DDBJ whole genome shotgun (WGS) entry which is preliminary data.</text>
</comment>
<sequence length="342" mass="39432">MFILLAIISSILYSLTIRFFEENYDNCVNYLSINKNEQLPLALKSKKWLEYYRKFNINEETIREPGHAKIFKHTKNTEKAIILLHGLTDSTFSLTDLSEHFYSLGYDVYLPLLSHHGVKNMESMKGVTLESWIDNVNYAVDEISESYKTISMGGLSMGALLSFYISQKDVRINGDVFLFSVPFELKPQYPGIIGKIQELYVFNVDERNSKALTDGTNPYAYARMDRYGLRELVRLMKKVEKNLSKEKGGKYQFKNNILAFHSEHDKSAYIQPVKRLNCHAEKGSFKAMIIPEKNKVAHGSIVMNKTIYRANGNSEEHIIKKKNPFFSEIAKTISEFTNKKIN</sequence>
<reference evidence="1 2" key="1">
    <citation type="journal article" date="2016" name="Appl. Environ. Microbiol.">
        <title>Lack of Overt Genome Reduction in the Bryostatin-Producing Bryozoan Symbiont "Candidatus Endobugula sertula".</title>
        <authorList>
            <person name="Miller I.J."/>
            <person name="Vanee N."/>
            <person name="Fong S.S."/>
            <person name="Lim-Fong G.E."/>
            <person name="Kwan J.C."/>
        </authorList>
    </citation>
    <scope>NUCLEOTIDE SEQUENCE [LARGE SCALE GENOMIC DNA]</scope>
    <source>
        <strain evidence="1">AB1-4</strain>
    </source>
</reference>
<dbReference type="EMBL" id="MDLC01000002">
    <property type="protein sequence ID" value="ODS24992.1"/>
    <property type="molecule type" value="Genomic_DNA"/>
</dbReference>
<accession>A0A1D2QTS5</accession>
<dbReference type="STRING" id="62101.AB835_00350"/>
<evidence type="ECO:0000313" key="2">
    <source>
        <dbReference type="Proteomes" id="UP000242502"/>
    </source>
</evidence>
<protein>
    <recommendedName>
        <fullName evidence="3">Serine aminopeptidase S33 domain-containing protein</fullName>
    </recommendedName>
</protein>
<dbReference type="AlphaFoldDB" id="A0A1D2QTS5"/>
<dbReference type="Proteomes" id="UP000242502">
    <property type="component" value="Unassembled WGS sequence"/>
</dbReference>
<proteinExistence type="predicted"/>
<dbReference type="SUPFAM" id="SSF53474">
    <property type="entry name" value="alpha/beta-Hydrolases"/>
    <property type="match status" value="1"/>
</dbReference>
<evidence type="ECO:0008006" key="3">
    <source>
        <dbReference type="Google" id="ProtNLM"/>
    </source>
</evidence>
<dbReference type="InterPro" id="IPR029058">
    <property type="entry name" value="AB_hydrolase_fold"/>
</dbReference>
<name>A0A1D2QTS5_9GAMM</name>
<evidence type="ECO:0000313" key="1">
    <source>
        <dbReference type="EMBL" id="ODS24992.1"/>
    </source>
</evidence>
<gene>
    <name evidence="1" type="ORF">AB835_00350</name>
</gene>
<organism evidence="1 2">
    <name type="scientific">Candidatus Endobugula sertula</name>
    <name type="common">Bugula neritina bacterial symbiont</name>
    <dbReference type="NCBI Taxonomy" id="62101"/>
    <lineage>
        <taxon>Bacteria</taxon>
        <taxon>Pseudomonadati</taxon>
        <taxon>Pseudomonadota</taxon>
        <taxon>Gammaproteobacteria</taxon>
        <taxon>Cellvibrionales</taxon>
        <taxon>Cellvibrionaceae</taxon>
        <taxon>Candidatus Endobugula</taxon>
    </lineage>
</organism>
<dbReference type="Gene3D" id="3.40.50.1820">
    <property type="entry name" value="alpha/beta hydrolase"/>
    <property type="match status" value="1"/>
</dbReference>